<proteinExistence type="predicted"/>
<evidence type="ECO:0000256" key="1">
    <source>
        <dbReference type="SAM" id="Phobius"/>
    </source>
</evidence>
<keyword evidence="1" id="KW-1133">Transmembrane helix</keyword>
<feature type="transmembrane region" description="Helical" evidence="1">
    <location>
        <begin position="115"/>
        <end position="132"/>
    </location>
</feature>
<comment type="caution">
    <text evidence="3">The sequence shown here is derived from an EMBL/GenBank/DDBJ whole genome shotgun (WGS) entry which is preliminary data.</text>
</comment>
<dbReference type="EMBL" id="PYWC01000080">
    <property type="protein sequence ID" value="PWW73424.1"/>
    <property type="molecule type" value="Genomic_DNA"/>
</dbReference>
<feature type="chain" id="PRO_5016351432" description="Hydrophobin" evidence="2">
    <location>
        <begin position="19"/>
        <end position="150"/>
    </location>
</feature>
<keyword evidence="1" id="KW-0812">Transmembrane</keyword>
<name>A0A317SFY6_9PEZI</name>
<reference evidence="3 4" key="1">
    <citation type="submission" date="2018-03" db="EMBL/GenBank/DDBJ databases">
        <title>Genomes of Pezizomycetes fungi and the evolution of truffles.</title>
        <authorList>
            <person name="Murat C."/>
            <person name="Payen T."/>
            <person name="Noel B."/>
            <person name="Kuo A."/>
            <person name="Martin F.M."/>
        </authorList>
    </citation>
    <scope>NUCLEOTIDE SEQUENCE [LARGE SCALE GENOMIC DNA]</scope>
    <source>
        <strain evidence="3">091103-1</strain>
    </source>
</reference>
<gene>
    <name evidence="3" type="ORF">C7212DRAFT_366214</name>
</gene>
<keyword evidence="2" id="KW-0732">Signal</keyword>
<dbReference type="AlphaFoldDB" id="A0A317SFY6"/>
<evidence type="ECO:0000256" key="2">
    <source>
        <dbReference type="SAM" id="SignalP"/>
    </source>
</evidence>
<evidence type="ECO:0000313" key="4">
    <source>
        <dbReference type="Proteomes" id="UP000246991"/>
    </source>
</evidence>
<sequence>MVSIKPLVVLLFTAAVAAIPVVGDEHHDVGRNGNINGSNMKCENPEQTLFCCNDSKSSEVTGTFSGILDNSFVKCDALAVNGWDGGLHFSSVYLLMPLLGGIGAKLKLLAATARVIRPVISILLLIVLLSPVPTERDTRLRMSGGWAWRT</sequence>
<organism evidence="3 4">
    <name type="scientific">Tuber magnatum</name>
    <name type="common">white Piedmont truffle</name>
    <dbReference type="NCBI Taxonomy" id="42249"/>
    <lineage>
        <taxon>Eukaryota</taxon>
        <taxon>Fungi</taxon>
        <taxon>Dikarya</taxon>
        <taxon>Ascomycota</taxon>
        <taxon>Pezizomycotina</taxon>
        <taxon>Pezizomycetes</taxon>
        <taxon>Pezizales</taxon>
        <taxon>Tuberaceae</taxon>
        <taxon>Tuber</taxon>
    </lineage>
</organism>
<keyword evidence="4" id="KW-1185">Reference proteome</keyword>
<keyword evidence="1" id="KW-0472">Membrane</keyword>
<feature type="signal peptide" evidence="2">
    <location>
        <begin position="1"/>
        <end position="18"/>
    </location>
</feature>
<protein>
    <recommendedName>
        <fullName evidence="5">Hydrophobin</fullName>
    </recommendedName>
</protein>
<dbReference type="Proteomes" id="UP000246991">
    <property type="component" value="Unassembled WGS sequence"/>
</dbReference>
<accession>A0A317SFY6</accession>
<evidence type="ECO:0000313" key="3">
    <source>
        <dbReference type="EMBL" id="PWW73424.1"/>
    </source>
</evidence>
<evidence type="ECO:0008006" key="5">
    <source>
        <dbReference type="Google" id="ProtNLM"/>
    </source>
</evidence>